<name>A0ABX0ITH7_9FLAO</name>
<evidence type="ECO:0000256" key="1">
    <source>
        <dbReference type="SAM" id="Phobius"/>
    </source>
</evidence>
<feature type="transmembrane region" description="Helical" evidence="1">
    <location>
        <begin position="40"/>
        <end position="60"/>
    </location>
</feature>
<organism evidence="2 3">
    <name type="scientific">Flavobacterium jejuense</name>
    <dbReference type="NCBI Taxonomy" id="1544455"/>
    <lineage>
        <taxon>Bacteria</taxon>
        <taxon>Pseudomonadati</taxon>
        <taxon>Bacteroidota</taxon>
        <taxon>Flavobacteriia</taxon>
        <taxon>Flavobacteriales</taxon>
        <taxon>Flavobacteriaceae</taxon>
        <taxon>Flavobacterium</taxon>
    </lineage>
</organism>
<feature type="transmembrane region" description="Helical" evidence="1">
    <location>
        <begin position="7"/>
        <end position="28"/>
    </location>
</feature>
<protein>
    <submittedName>
        <fullName evidence="2">Copper resistance protein NlpE</fullName>
    </submittedName>
</protein>
<dbReference type="RefSeq" id="WP_140962441.1">
    <property type="nucleotide sequence ID" value="NZ_VEVQ02000006.1"/>
</dbReference>
<evidence type="ECO:0000313" key="3">
    <source>
        <dbReference type="Proteomes" id="UP000817854"/>
    </source>
</evidence>
<dbReference type="EMBL" id="VEVQ02000006">
    <property type="protein sequence ID" value="NHN26112.1"/>
    <property type="molecule type" value="Genomic_DNA"/>
</dbReference>
<keyword evidence="1" id="KW-1133">Transmembrane helix</keyword>
<reference evidence="2 3" key="3">
    <citation type="submission" date="2020-02" db="EMBL/GenBank/DDBJ databases">
        <title>Flavobacterium profundi sp. nov., isolated from a deep-sea seamount.</title>
        <authorList>
            <person name="Zhang D.-C."/>
        </authorList>
    </citation>
    <scope>NUCLEOTIDE SEQUENCE [LARGE SCALE GENOMIC DNA]</scope>
    <source>
        <strain evidence="2 3">EC11</strain>
    </source>
</reference>
<proteinExistence type="predicted"/>
<keyword evidence="3" id="KW-1185">Reference proteome</keyword>
<reference evidence="2 3" key="2">
    <citation type="submission" date="2019-05" db="EMBL/GenBank/DDBJ databases">
        <authorList>
            <person name="Lianzixin W."/>
        </authorList>
    </citation>
    <scope>NUCLEOTIDE SEQUENCE [LARGE SCALE GENOMIC DNA]</scope>
    <source>
        <strain evidence="2 3">EC11</strain>
    </source>
</reference>
<reference evidence="3" key="1">
    <citation type="submission" date="2019-05" db="EMBL/GenBank/DDBJ databases">
        <title>Flavobacterium profundi sp. nov., isolated from a deep-sea seamount.</title>
        <authorList>
            <person name="Zhang D.-C."/>
        </authorList>
    </citation>
    <scope>NUCLEOTIDE SEQUENCE [LARGE SCALE GENOMIC DNA]</scope>
    <source>
        <strain evidence="3">EC11</strain>
    </source>
</reference>
<keyword evidence="1" id="KW-0472">Membrane</keyword>
<dbReference type="InterPro" id="IPR007298">
    <property type="entry name" value="Cu-R_lipoprotein_NlpE"/>
</dbReference>
<evidence type="ECO:0000313" key="2">
    <source>
        <dbReference type="EMBL" id="NHN26112.1"/>
    </source>
</evidence>
<accession>A0ABX0ITH7</accession>
<feature type="transmembrane region" description="Helical" evidence="1">
    <location>
        <begin position="69"/>
        <end position="86"/>
    </location>
</feature>
<comment type="caution">
    <text evidence="2">The sequence shown here is derived from an EMBL/GenBank/DDBJ whole genome shotgun (WGS) entry which is preliminary data.</text>
</comment>
<dbReference type="Pfam" id="PF04170">
    <property type="entry name" value="NlpE"/>
    <property type="match status" value="1"/>
</dbReference>
<dbReference type="Proteomes" id="UP000817854">
    <property type="component" value="Unassembled WGS sequence"/>
</dbReference>
<keyword evidence="1" id="KW-0812">Transmembrane</keyword>
<gene>
    <name evidence="2" type="ORF">FIA58_010530</name>
</gene>
<sequence>MKTFINIIKAVLFICISFIGILIILLNSTFGNYSDSAYDLLLNPFLFIIYFIFSLIFINWTKEQFKKKYFPFLLLPLIFTIVSYLWQQNFHKNIYLHAIMEESKGSLLTLFDNNTFEIKVQYQHGADYKKGNYERKGNEIFLKEDAIVELTDSLFTQNYYIVNNEKLIVSNNNKFKPLTILKIKETR</sequence>